<dbReference type="AlphaFoldDB" id="A0A2S4VDE8"/>
<sequence>MHFLTSAIVFLSAGGLAAAFNKKFQFGCPPERPHGLCASKKQSGQWSVGVMNPTNNNWPREFNWCHGTQASLCCDDYMRTQVYSAQVNVGMAFDDTFRAHTTQKGGPKMS</sequence>
<dbReference type="Proteomes" id="UP000239156">
    <property type="component" value="Unassembled WGS sequence"/>
</dbReference>
<keyword evidence="1" id="KW-0732">Signal</keyword>
<feature type="chain" id="PRO_5015614691" description="Secreted protein" evidence="1">
    <location>
        <begin position="20"/>
        <end position="110"/>
    </location>
</feature>
<organism evidence="2 3">
    <name type="scientific">Puccinia striiformis</name>
    <dbReference type="NCBI Taxonomy" id="27350"/>
    <lineage>
        <taxon>Eukaryota</taxon>
        <taxon>Fungi</taxon>
        <taxon>Dikarya</taxon>
        <taxon>Basidiomycota</taxon>
        <taxon>Pucciniomycotina</taxon>
        <taxon>Pucciniomycetes</taxon>
        <taxon>Pucciniales</taxon>
        <taxon>Pucciniaceae</taxon>
        <taxon>Puccinia</taxon>
    </lineage>
</organism>
<comment type="caution">
    <text evidence="2">The sequence shown here is derived from an EMBL/GenBank/DDBJ whole genome shotgun (WGS) entry which is preliminary data.</text>
</comment>
<accession>A0A2S4VDE8</accession>
<evidence type="ECO:0000313" key="2">
    <source>
        <dbReference type="EMBL" id="POW07563.1"/>
    </source>
</evidence>
<feature type="signal peptide" evidence="1">
    <location>
        <begin position="1"/>
        <end position="19"/>
    </location>
</feature>
<evidence type="ECO:0000256" key="1">
    <source>
        <dbReference type="SAM" id="SignalP"/>
    </source>
</evidence>
<proteinExistence type="predicted"/>
<dbReference type="VEuPathDB" id="FungiDB:PSTT_08158"/>
<name>A0A2S4VDE8_9BASI</name>
<protein>
    <recommendedName>
        <fullName evidence="4">Secreted protein</fullName>
    </recommendedName>
</protein>
<dbReference type="EMBL" id="PKSL01000073">
    <property type="protein sequence ID" value="POW07563.1"/>
    <property type="molecule type" value="Genomic_DNA"/>
</dbReference>
<evidence type="ECO:0000313" key="3">
    <source>
        <dbReference type="Proteomes" id="UP000239156"/>
    </source>
</evidence>
<gene>
    <name evidence="2" type="ORF">PSTT_08158</name>
</gene>
<keyword evidence="3" id="KW-1185">Reference proteome</keyword>
<evidence type="ECO:0008006" key="4">
    <source>
        <dbReference type="Google" id="ProtNLM"/>
    </source>
</evidence>
<reference evidence="2" key="1">
    <citation type="submission" date="2017-12" db="EMBL/GenBank/DDBJ databases">
        <title>Gene loss provides genomic basis for host adaptation in cereal stripe rust fungi.</title>
        <authorList>
            <person name="Xia C."/>
        </authorList>
    </citation>
    <scope>NUCLEOTIDE SEQUENCE [LARGE SCALE GENOMIC DNA]</scope>
    <source>
        <strain evidence="2">93-210</strain>
    </source>
</reference>
<feature type="non-terminal residue" evidence="2">
    <location>
        <position position="110"/>
    </location>
</feature>